<name>A0A9D1DLK9_9FIRM</name>
<organism evidence="1 2">
    <name type="scientific">Candidatus Scatomorpha intestinigallinarum</name>
    <dbReference type="NCBI Taxonomy" id="2840923"/>
    <lineage>
        <taxon>Bacteria</taxon>
        <taxon>Bacillati</taxon>
        <taxon>Bacillota</taxon>
        <taxon>Clostridia</taxon>
        <taxon>Eubacteriales</taxon>
        <taxon>Candidatus Scatomorpha</taxon>
    </lineage>
</organism>
<evidence type="ECO:0000313" key="1">
    <source>
        <dbReference type="EMBL" id="HIR55091.1"/>
    </source>
</evidence>
<evidence type="ECO:0000313" key="2">
    <source>
        <dbReference type="Proteomes" id="UP000824238"/>
    </source>
</evidence>
<reference evidence="1" key="2">
    <citation type="journal article" date="2021" name="PeerJ">
        <title>Extensive microbial diversity within the chicken gut microbiome revealed by metagenomics and culture.</title>
        <authorList>
            <person name="Gilroy R."/>
            <person name="Ravi A."/>
            <person name="Getino M."/>
            <person name="Pursley I."/>
            <person name="Horton D.L."/>
            <person name="Alikhan N.F."/>
            <person name="Baker D."/>
            <person name="Gharbi K."/>
            <person name="Hall N."/>
            <person name="Watson M."/>
            <person name="Adriaenssens E.M."/>
            <person name="Foster-Nyarko E."/>
            <person name="Jarju S."/>
            <person name="Secka A."/>
            <person name="Antonio M."/>
            <person name="Oren A."/>
            <person name="Chaudhuri R.R."/>
            <person name="La Ragione R."/>
            <person name="Hildebrand F."/>
            <person name="Pallen M.J."/>
        </authorList>
    </citation>
    <scope>NUCLEOTIDE SEQUENCE</scope>
    <source>
        <strain evidence="1">ChiGjej3B3-7149</strain>
    </source>
</reference>
<sequence length="338" mass="35396">MSRRIGTQTVALDRPPSLLEGASVAGRREGEGPLRRSFDYISQDPYFGGSSWEKAESAMLRQCFDLACDKAGTAPSELDFILSGDLLNQCAGSAYALRGLSPAYLGLYGACSTMAESLLLASLLIDGGCAKKVAALTSSHFCSAERQFRFPLEYGSVRPPTSQWTVTGAGALILGDTGPGPYVTFVTPGRIVDAGITDANNMGAAMAPAACDTLTAHFRDTGRTPSYYDAVITGDLGLIGRDIVRELMGMRGIDLGPAYTDCGVLIYDSAAQDTHAGGSGCGCSASVLAGHILRCLREGVWKRVLFAATGALMSPTTTLQGESIPGICHAVALENVRC</sequence>
<accession>A0A9D1DLK9</accession>
<dbReference type="NCBIfam" id="TIGR02845">
    <property type="entry name" value="spore_V_AD"/>
    <property type="match status" value="1"/>
</dbReference>
<dbReference type="Gene3D" id="3.40.47.40">
    <property type="entry name" value="Stage V sporulation protein AD"/>
    <property type="match status" value="1"/>
</dbReference>
<dbReference type="GO" id="GO:0016746">
    <property type="term" value="F:acyltransferase activity"/>
    <property type="evidence" value="ECO:0007669"/>
    <property type="project" value="InterPro"/>
</dbReference>
<proteinExistence type="predicted"/>
<protein>
    <submittedName>
        <fullName evidence="1">Stage V sporulation protein AD</fullName>
    </submittedName>
</protein>
<dbReference type="SUPFAM" id="SSF53901">
    <property type="entry name" value="Thiolase-like"/>
    <property type="match status" value="1"/>
</dbReference>
<dbReference type="NCBIfam" id="NF006160">
    <property type="entry name" value="PRK08304.1"/>
    <property type="match status" value="1"/>
</dbReference>
<reference evidence="1" key="1">
    <citation type="submission" date="2020-10" db="EMBL/GenBank/DDBJ databases">
        <authorList>
            <person name="Gilroy R."/>
        </authorList>
    </citation>
    <scope>NUCLEOTIDE SEQUENCE</scope>
    <source>
        <strain evidence="1">ChiGjej3B3-7149</strain>
    </source>
</reference>
<dbReference type="AlphaFoldDB" id="A0A9D1DLK9"/>
<gene>
    <name evidence="1" type="primary">spoVAD</name>
    <name evidence="1" type="ORF">IAD36_05810</name>
</gene>
<dbReference type="PIRSF" id="PIRSF011570">
    <property type="entry name" value="SpoVAD"/>
    <property type="match status" value="1"/>
</dbReference>
<dbReference type="EMBL" id="DVHH01000144">
    <property type="protein sequence ID" value="HIR55091.1"/>
    <property type="molecule type" value="Genomic_DNA"/>
</dbReference>
<dbReference type="InterPro" id="IPR016039">
    <property type="entry name" value="Thiolase-like"/>
</dbReference>
<dbReference type="Proteomes" id="UP000824238">
    <property type="component" value="Unassembled WGS sequence"/>
</dbReference>
<dbReference type="InterPro" id="IPR038369">
    <property type="entry name" value="SpoVAD_sf"/>
</dbReference>
<dbReference type="InterPro" id="IPR010894">
    <property type="entry name" value="SpoVAD"/>
</dbReference>
<dbReference type="Pfam" id="PF07451">
    <property type="entry name" value="SpoVAD"/>
    <property type="match status" value="1"/>
</dbReference>
<comment type="caution">
    <text evidence="1">The sequence shown here is derived from an EMBL/GenBank/DDBJ whole genome shotgun (WGS) entry which is preliminary data.</text>
</comment>